<comment type="caution">
    <text evidence="2">The sequence shown here is derived from an EMBL/GenBank/DDBJ whole genome shotgun (WGS) entry which is preliminary data.</text>
</comment>
<proteinExistence type="predicted"/>
<dbReference type="AlphaFoldDB" id="A0A834CA01"/>
<evidence type="ECO:0000313" key="2">
    <source>
        <dbReference type="EMBL" id="KAF6723150.1"/>
    </source>
</evidence>
<feature type="region of interest" description="Disordered" evidence="1">
    <location>
        <begin position="178"/>
        <end position="208"/>
    </location>
</feature>
<feature type="compositionally biased region" description="Low complexity" evidence="1">
    <location>
        <begin position="187"/>
        <end position="197"/>
    </location>
</feature>
<organism evidence="2 3">
    <name type="scientific">Oryzias melastigma</name>
    <name type="common">Marine medaka</name>
    <dbReference type="NCBI Taxonomy" id="30732"/>
    <lineage>
        <taxon>Eukaryota</taxon>
        <taxon>Metazoa</taxon>
        <taxon>Chordata</taxon>
        <taxon>Craniata</taxon>
        <taxon>Vertebrata</taxon>
        <taxon>Euteleostomi</taxon>
        <taxon>Actinopterygii</taxon>
        <taxon>Neopterygii</taxon>
        <taxon>Teleostei</taxon>
        <taxon>Neoteleostei</taxon>
        <taxon>Acanthomorphata</taxon>
        <taxon>Ovalentaria</taxon>
        <taxon>Atherinomorphae</taxon>
        <taxon>Beloniformes</taxon>
        <taxon>Adrianichthyidae</taxon>
        <taxon>Oryziinae</taxon>
        <taxon>Oryzias</taxon>
    </lineage>
</organism>
<reference evidence="2" key="1">
    <citation type="journal article" name="BMC Genomics">
        <title>Long-read sequencing and de novo genome assembly of marine medaka (Oryzias melastigma).</title>
        <authorList>
            <person name="Liang P."/>
            <person name="Saqib H.S.A."/>
            <person name="Ni X."/>
            <person name="Shen Y."/>
        </authorList>
    </citation>
    <scope>NUCLEOTIDE SEQUENCE</scope>
    <source>
        <strain evidence="2">Bigg-433</strain>
    </source>
</reference>
<dbReference type="EMBL" id="WKFB01000437">
    <property type="protein sequence ID" value="KAF6723150.1"/>
    <property type="molecule type" value="Genomic_DNA"/>
</dbReference>
<protein>
    <submittedName>
        <fullName evidence="2">Uncharacterized protein</fullName>
    </submittedName>
</protein>
<gene>
    <name evidence="2" type="ORF">FQA47_003936</name>
</gene>
<sequence>MLRPHSLFLGSSALSDLGLRFLPMASPPSHPDQGASYPLVHPGSPQSSWVWVPAPPSSMQTCQSAGQRGGHQERPAALAQTGANYQQSCFFSAVATARVSRQQAPAAASPPRSARLLGGDCCVAARLMQDDLWRGGNPFLSGRSVFSLLHFISASLSLTSSSSSSSLLSSVELSSHGGSFPIPHPPTTSSSHTPPKIKAADGRGITCS</sequence>
<evidence type="ECO:0000256" key="1">
    <source>
        <dbReference type="SAM" id="MobiDB-lite"/>
    </source>
</evidence>
<dbReference type="Proteomes" id="UP000646548">
    <property type="component" value="Unassembled WGS sequence"/>
</dbReference>
<name>A0A834CA01_ORYME</name>
<accession>A0A834CA01</accession>
<evidence type="ECO:0000313" key="3">
    <source>
        <dbReference type="Proteomes" id="UP000646548"/>
    </source>
</evidence>